<organism evidence="1 2">
    <name type="scientific">Hypoxylon rubiginosum</name>
    <dbReference type="NCBI Taxonomy" id="110542"/>
    <lineage>
        <taxon>Eukaryota</taxon>
        <taxon>Fungi</taxon>
        <taxon>Dikarya</taxon>
        <taxon>Ascomycota</taxon>
        <taxon>Pezizomycotina</taxon>
        <taxon>Sordariomycetes</taxon>
        <taxon>Xylariomycetidae</taxon>
        <taxon>Xylariales</taxon>
        <taxon>Hypoxylaceae</taxon>
        <taxon>Hypoxylon</taxon>
    </lineage>
</organism>
<dbReference type="Proteomes" id="UP001497700">
    <property type="component" value="Unassembled WGS sequence"/>
</dbReference>
<evidence type="ECO:0000313" key="2">
    <source>
        <dbReference type="Proteomes" id="UP001497700"/>
    </source>
</evidence>
<reference evidence="1 2" key="1">
    <citation type="journal article" date="2022" name="New Phytol.">
        <title>Ecological generalism drives hyperdiversity of secondary metabolite gene clusters in xylarialean endophytes.</title>
        <authorList>
            <person name="Franco M.E.E."/>
            <person name="Wisecaver J.H."/>
            <person name="Arnold A.E."/>
            <person name="Ju Y.M."/>
            <person name="Slot J.C."/>
            <person name="Ahrendt S."/>
            <person name="Moore L.P."/>
            <person name="Eastman K.E."/>
            <person name="Scott K."/>
            <person name="Konkel Z."/>
            <person name="Mondo S.J."/>
            <person name="Kuo A."/>
            <person name="Hayes R.D."/>
            <person name="Haridas S."/>
            <person name="Andreopoulos B."/>
            <person name="Riley R."/>
            <person name="LaButti K."/>
            <person name="Pangilinan J."/>
            <person name="Lipzen A."/>
            <person name="Amirebrahimi M."/>
            <person name="Yan J."/>
            <person name="Adam C."/>
            <person name="Keymanesh K."/>
            <person name="Ng V."/>
            <person name="Louie K."/>
            <person name="Northen T."/>
            <person name="Drula E."/>
            <person name="Henrissat B."/>
            <person name="Hsieh H.M."/>
            <person name="Youens-Clark K."/>
            <person name="Lutzoni F."/>
            <person name="Miadlikowska J."/>
            <person name="Eastwood D.C."/>
            <person name="Hamelin R.C."/>
            <person name="Grigoriev I.V."/>
            <person name="U'Ren J.M."/>
        </authorList>
    </citation>
    <scope>NUCLEOTIDE SEQUENCE [LARGE SCALE GENOMIC DNA]</scope>
    <source>
        <strain evidence="1 2">CBS 119005</strain>
    </source>
</reference>
<dbReference type="EMBL" id="MU393445">
    <property type="protein sequence ID" value="KAI4867639.1"/>
    <property type="molecule type" value="Genomic_DNA"/>
</dbReference>
<name>A0ACB9Z793_9PEZI</name>
<comment type="caution">
    <text evidence="1">The sequence shown here is derived from an EMBL/GenBank/DDBJ whole genome shotgun (WGS) entry which is preliminary data.</text>
</comment>
<protein>
    <submittedName>
        <fullName evidence="1">Uncharacterized protein</fullName>
    </submittedName>
</protein>
<gene>
    <name evidence="1" type="ORF">F4820DRAFT_191568</name>
</gene>
<proteinExistence type="predicted"/>
<sequence>MHFELFVYPSFQLPYYNIPLSPLYYVHIHPSLRSLSYTWKFKKVGLWSHTVREHLHELFDYLNVILGDYTTRELRYDSDSLLALAGILRHLRAPPLNLRHVWGVPCDIDAPDGGRGPRSKTRFAYDTFVAGLCWNHVRNCWESSGKPRRRLSSMSSSPIPPTWTWAGWDGQVVFDNRQVYLGPSTLTMRAHRFWLEDQHGHRSTVSSVAESTLSESFRYPILFIESWAVSPDRIHFREMPDGSVNWNMYGYKARRMCLSEGAGSEAGLAKHLTENEERWRCVLLGASGPEDRPEDVILLILRKEVDENMWARVGIVILKCHAPAMAELAQELPFPTEEFRIK</sequence>
<evidence type="ECO:0000313" key="1">
    <source>
        <dbReference type="EMBL" id="KAI4867639.1"/>
    </source>
</evidence>
<accession>A0ACB9Z793</accession>
<keyword evidence="2" id="KW-1185">Reference proteome</keyword>